<dbReference type="InterPro" id="IPR016187">
    <property type="entry name" value="CTDL_fold"/>
</dbReference>
<dbReference type="InterPro" id="IPR001304">
    <property type="entry name" value="C-type_lectin-like"/>
</dbReference>
<dbReference type="InterPro" id="IPR016186">
    <property type="entry name" value="C-type_lectin-like/link_sf"/>
</dbReference>
<evidence type="ECO:0000259" key="1">
    <source>
        <dbReference type="Pfam" id="PF00059"/>
    </source>
</evidence>
<gene>
    <name evidence="2" type="ORF">MCOR_1163</name>
</gene>
<accession>A0A6J7ZXA6</accession>
<dbReference type="OrthoDB" id="6050186at2759"/>
<keyword evidence="3" id="KW-1185">Reference proteome</keyword>
<dbReference type="CDD" id="cd00037">
    <property type="entry name" value="CLECT"/>
    <property type="match status" value="1"/>
</dbReference>
<organism evidence="2 3">
    <name type="scientific">Mytilus coruscus</name>
    <name type="common">Sea mussel</name>
    <dbReference type="NCBI Taxonomy" id="42192"/>
    <lineage>
        <taxon>Eukaryota</taxon>
        <taxon>Metazoa</taxon>
        <taxon>Spiralia</taxon>
        <taxon>Lophotrochozoa</taxon>
        <taxon>Mollusca</taxon>
        <taxon>Bivalvia</taxon>
        <taxon>Autobranchia</taxon>
        <taxon>Pteriomorphia</taxon>
        <taxon>Mytilida</taxon>
        <taxon>Mytiloidea</taxon>
        <taxon>Mytilidae</taxon>
        <taxon>Mytilinae</taxon>
        <taxon>Mytilus</taxon>
    </lineage>
</organism>
<protein>
    <recommendedName>
        <fullName evidence="1">C-type lectin domain-containing protein</fullName>
    </recommendedName>
</protein>
<evidence type="ECO:0000313" key="3">
    <source>
        <dbReference type="Proteomes" id="UP000507470"/>
    </source>
</evidence>
<dbReference type="EMBL" id="CACVKT020000204">
    <property type="protein sequence ID" value="CAC5357512.1"/>
    <property type="molecule type" value="Genomic_DNA"/>
</dbReference>
<proteinExistence type="predicted"/>
<dbReference type="AlphaFoldDB" id="A0A6J7ZXA6"/>
<reference evidence="2 3" key="1">
    <citation type="submission" date="2020-06" db="EMBL/GenBank/DDBJ databases">
        <authorList>
            <person name="Li R."/>
            <person name="Bekaert M."/>
        </authorList>
    </citation>
    <scope>NUCLEOTIDE SEQUENCE [LARGE SCALE GENOMIC DNA]</scope>
    <source>
        <strain evidence="3">wild</strain>
    </source>
</reference>
<dbReference type="Gene3D" id="3.10.100.10">
    <property type="entry name" value="Mannose-Binding Protein A, subunit A"/>
    <property type="match status" value="1"/>
</dbReference>
<sequence>MNQITIHCAEIEREFGVLKKASCNSHAAHLADDHSHSTHSFLVSLIKSHSSYSSSSGARHHKRIYYIGATDHDLDFVWQWASSNKVVYPEMLPPVSANVHVPDQHDQYGTRQECLAINLNEKSWSKYFLIKRYITTNDGMKCSWFTVDKADMTLM</sequence>
<name>A0A6J7ZXA6_MYTCO</name>
<dbReference type="Pfam" id="PF00059">
    <property type="entry name" value="Lectin_C"/>
    <property type="match status" value="1"/>
</dbReference>
<evidence type="ECO:0000313" key="2">
    <source>
        <dbReference type="EMBL" id="CAC5357512.1"/>
    </source>
</evidence>
<dbReference type="Proteomes" id="UP000507470">
    <property type="component" value="Unassembled WGS sequence"/>
</dbReference>
<feature type="domain" description="C-type lectin" evidence="1">
    <location>
        <begin position="21"/>
        <end position="126"/>
    </location>
</feature>
<dbReference type="SUPFAM" id="SSF56436">
    <property type="entry name" value="C-type lectin-like"/>
    <property type="match status" value="1"/>
</dbReference>